<dbReference type="GO" id="GO:0016787">
    <property type="term" value="F:hydrolase activity"/>
    <property type="evidence" value="ECO:0007669"/>
    <property type="project" value="UniProtKB-KW"/>
</dbReference>
<comment type="caution">
    <text evidence="2">The sequence shown here is derived from an EMBL/GenBank/DDBJ whole genome shotgun (WGS) entry which is preliminary data.</text>
</comment>
<name>A0A368TPB0_9GAMM</name>
<organism evidence="2 3">
    <name type="scientific">Billgrantia montanilacus</name>
    <dbReference type="NCBI Taxonomy" id="2282305"/>
    <lineage>
        <taxon>Bacteria</taxon>
        <taxon>Pseudomonadati</taxon>
        <taxon>Pseudomonadota</taxon>
        <taxon>Gammaproteobacteria</taxon>
        <taxon>Oceanospirillales</taxon>
        <taxon>Halomonadaceae</taxon>
        <taxon>Billgrantia</taxon>
    </lineage>
</organism>
<protein>
    <submittedName>
        <fullName evidence="2">Alpha/beta hydrolase</fullName>
    </submittedName>
</protein>
<dbReference type="InterPro" id="IPR050266">
    <property type="entry name" value="AB_hydrolase_sf"/>
</dbReference>
<dbReference type="Proteomes" id="UP000252405">
    <property type="component" value="Unassembled WGS sequence"/>
</dbReference>
<proteinExistence type="predicted"/>
<dbReference type="GO" id="GO:0016020">
    <property type="term" value="C:membrane"/>
    <property type="evidence" value="ECO:0007669"/>
    <property type="project" value="TreeGrafter"/>
</dbReference>
<keyword evidence="2" id="KW-0378">Hydrolase</keyword>
<dbReference type="AlphaFoldDB" id="A0A368TPB0"/>
<reference evidence="2 3" key="1">
    <citation type="submission" date="2018-07" db="EMBL/GenBank/DDBJ databases">
        <title>Halomonas montanilacus sp. nov., isolated from Lake Pengyan on Tibetan Plateau.</title>
        <authorList>
            <person name="Lu H."/>
            <person name="Xing P."/>
            <person name="Wu Q."/>
        </authorList>
    </citation>
    <scope>NUCLEOTIDE SEQUENCE [LARGE SCALE GENOMIC DNA]</scope>
    <source>
        <strain evidence="2 3">PYC7W</strain>
    </source>
</reference>
<dbReference type="InterPro" id="IPR029058">
    <property type="entry name" value="AB_hydrolase_fold"/>
</dbReference>
<sequence length="304" mass="33479">MSQVKLKGGVMRGFALHGMRYLGLGLVLLLALASPALADEVNWPRMAESADGVPIAYEVQGSGEPTLVFIHGWSCDGRYWRGQLPYFSQTHRVVTLDLAGHGHSGLGRESFTTPAFGEDVKAVLDDLEVEQAILIGHSMGGPVSVEAARLMPERIIGIVGVDTFHNVASEISQEQRDGMLEPLQQDFAPAARQFVASMFIESTDPMLRDWVMRDMAAAPPEVAISAMEDMLARHADGEAARHFRELTIPVMAINADLWPTDIEANRLLLPEFDAVILEDTDHFLHMARPEAFNRELERMIGTPP</sequence>
<dbReference type="SUPFAM" id="SSF53474">
    <property type="entry name" value="alpha/beta-Hydrolases"/>
    <property type="match status" value="1"/>
</dbReference>
<evidence type="ECO:0000313" key="3">
    <source>
        <dbReference type="Proteomes" id="UP000252405"/>
    </source>
</evidence>
<dbReference type="OrthoDB" id="7055710at2"/>
<dbReference type="Pfam" id="PF00561">
    <property type="entry name" value="Abhydrolase_1"/>
    <property type="match status" value="1"/>
</dbReference>
<dbReference type="InterPro" id="IPR000073">
    <property type="entry name" value="AB_hydrolase_1"/>
</dbReference>
<dbReference type="EMBL" id="QPII01000023">
    <property type="protein sequence ID" value="RCV86529.1"/>
    <property type="molecule type" value="Genomic_DNA"/>
</dbReference>
<dbReference type="PANTHER" id="PTHR43798:SF33">
    <property type="entry name" value="HYDROLASE, PUTATIVE (AFU_ORTHOLOGUE AFUA_2G14860)-RELATED"/>
    <property type="match status" value="1"/>
</dbReference>
<dbReference type="Gene3D" id="3.40.50.1820">
    <property type="entry name" value="alpha/beta hydrolase"/>
    <property type="match status" value="1"/>
</dbReference>
<dbReference type="PANTHER" id="PTHR43798">
    <property type="entry name" value="MONOACYLGLYCEROL LIPASE"/>
    <property type="match status" value="1"/>
</dbReference>
<evidence type="ECO:0000259" key="1">
    <source>
        <dbReference type="Pfam" id="PF00561"/>
    </source>
</evidence>
<evidence type="ECO:0000313" key="2">
    <source>
        <dbReference type="EMBL" id="RCV86529.1"/>
    </source>
</evidence>
<keyword evidence="3" id="KW-1185">Reference proteome</keyword>
<accession>A0A368TPB0</accession>
<feature type="domain" description="AB hydrolase-1" evidence="1">
    <location>
        <begin position="65"/>
        <end position="177"/>
    </location>
</feature>
<gene>
    <name evidence="2" type="ORF">DU505_20195</name>
</gene>